<dbReference type="GeneID" id="5895766"/>
<dbReference type="InterPro" id="IPR045307">
    <property type="entry name" value="ADCK1_dom"/>
</dbReference>
<dbReference type="PANTHER" id="PTHR43173">
    <property type="entry name" value="ABC1 FAMILY PROTEIN"/>
    <property type="match status" value="1"/>
</dbReference>
<keyword evidence="4" id="KW-1185">Reference proteome</keyword>
<organism evidence="3 4">
    <name type="scientific">Monosiga brevicollis</name>
    <name type="common">Choanoflagellate</name>
    <dbReference type="NCBI Taxonomy" id="81824"/>
    <lineage>
        <taxon>Eukaryota</taxon>
        <taxon>Choanoflagellata</taxon>
        <taxon>Craspedida</taxon>
        <taxon>Salpingoecidae</taxon>
        <taxon>Monosiga</taxon>
    </lineage>
</organism>
<evidence type="ECO:0000256" key="1">
    <source>
        <dbReference type="ARBA" id="ARBA00009670"/>
    </source>
</evidence>
<evidence type="ECO:0000313" key="4">
    <source>
        <dbReference type="Proteomes" id="UP000001357"/>
    </source>
</evidence>
<dbReference type="InterPro" id="IPR011009">
    <property type="entry name" value="Kinase-like_dom_sf"/>
</dbReference>
<evidence type="ECO:0000313" key="3">
    <source>
        <dbReference type="EMBL" id="EDQ84730.1"/>
    </source>
</evidence>
<dbReference type="PANTHER" id="PTHR43173:SF37">
    <property type="entry name" value="ABC1 FAMILY PROTEIN C10F6.14C"/>
    <property type="match status" value="1"/>
</dbReference>
<dbReference type="OMA" id="DVMTTMV"/>
<dbReference type="CDD" id="cd13969">
    <property type="entry name" value="ADCK1-like"/>
    <property type="match status" value="1"/>
</dbReference>
<accession>A9VCR3</accession>
<dbReference type="KEGG" id="mbr:MONBRDRAFT_12595"/>
<reference evidence="3 4" key="1">
    <citation type="journal article" date="2008" name="Nature">
        <title>The genome of the choanoflagellate Monosiga brevicollis and the origin of metazoans.</title>
        <authorList>
            <consortium name="JGI Sequencing"/>
            <person name="King N."/>
            <person name="Westbrook M.J."/>
            <person name="Young S.L."/>
            <person name="Kuo A."/>
            <person name="Abedin M."/>
            <person name="Chapman J."/>
            <person name="Fairclough S."/>
            <person name="Hellsten U."/>
            <person name="Isogai Y."/>
            <person name="Letunic I."/>
            <person name="Marr M."/>
            <person name="Pincus D."/>
            <person name="Putnam N."/>
            <person name="Rokas A."/>
            <person name="Wright K.J."/>
            <person name="Zuzow R."/>
            <person name="Dirks W."/>
            <person name="Good M."/>
            <person name="Goodstein D."/>
            <person name="Lemons D."/>
            <person name="Li W."/>
            <person name="Lyons J.B."/>
            <person name="Morris A."/>
            <person name="Nichols S."/>
            <person name="Richter D.J."/>
            <person name="Salamov A."/>
            <person name="Bork P."/>
            <person name="Lim W.A."/>
            <person name="Manning G."/>
            <person name="Miller W.T."/>
            <person name="McGinnis W."/>
            <person name="Shapiro H."/>
            <person name="Tjian R."/>
            <person name="Grigoriev I.V."/>
            <person name="Rokhsar D."/>
        </authorList>
    </citation>
    <scope>NUCLEOTIDE SEQUENCE [LARGE SCALE GENOMIC DNA]</scope>
    <source>
        <strain evidence="4">MX1 / ATCC 50154</strain>
    </source>
</reference>
<dbReference type="Proteomes" id="UP000001357">
    <property type="component" value="Unassembled WGS sequence"/>
</dbReference>
<proteinExistence type="inferred from homology"/>
<dbReference type="AlphaFoldDB" id="A9VCR3"/>
<comment type="similarity">
    <text evidence="1">Belongs to the protein kinase superfamily. ADCK protein kinase family.</text>
</comment>
<dbReference type="InParanoid" id="A9VCR3"/>
<dbReference type="SUPFAM" id="SSF56112">
    <property type="entry name" value="Protein kinase-like (PK-like)"/>
    <property type="match status" value="1"/>
</dbReference>
<evidence type="ECO:0000259" key="2">
    <source>
        <dbReference type="Pfam" id="PF03109"/>
    </source>
</evidence>
<protein>
    <recommendedName>
        <fullName evidence="2">ABC1 atypical kinase-like domain-containing protein</fullName>
    </recommendedName>
</protein>
<dbReference type="STRING" id="81824.A9VCR3"/>
<dbReference type="EMBL" id="CH991582">
    <property type="protein sequence ID" value="EDQ84730.1"/>
    <property type="molecule type" value="Genomic_DNA"/>
</dbReference>
<feature type="domain" description="ABC1 atypical kinase-like" evidence="2">
    <location>
        <begin position="112"/>
        <end position="336"/>
    </location>
</feature>
<dbReference type="eggNOG" id="KOG1235">
    <property type="taxonomic scope" value="Eukaryota"/>
</dbReference>
<dbReference type="Pfam" id="PF03109">
    <property type="entry name" value="ABC1"/>
    <property type="match status" value="1"/>
</dbReference>
<gene>
    <name evidence="3" type="ORF">MONBRDRAFT_12595</name>
</gene>
<sequence length="498" mass="57426">MAASLTRWLRRNPIKSTLAVTALAAHQYDTHFCYERFNRNVRTLFAAIATVYDYKIDLDRHPEAIDDIHARVAQRWYNICCVNAGLYIKLGQSVSLMNHIMPPAFGQLFAALQDQAPYVDYDEVCKVFREDFNGLAPHEIFAEFDRQPVASASIAQVHHAKLHDGTEVAVKVQKPNIRYQMPFDLWCYRIMVKAFEWTFDLPLYWTTHDLCKSITLEADFRSEANFTKQAKQDLEGHVPHVYVPRVYDEFSRPRVMVQEWIVGDKLSKTAELQAKGFSIKDVMTTTMRAFAHQLFISGRVHGDPHPGNIIVRQEPGNPKTQHQSLILTDFKALKEVCTDWGIHDSELFASLQLFRPFGKKSARRLRPEELTKEQLMQFQVEAKNRVRELLKETHKIPSELVILGRTMNCLRGNNKAAGSVVNRVNIFAQTAVQGLELSRSERANQRGLLQADRSWWEWLRAKSMLLDFRYEGPIRPPSTAIGRFSLCPWHLFEVVTIL</sequence>
<dbReference type="RefSeq" id="XP_001750516.1">
    <property type="nucleotide sequence ID" value="XM_001750464.1"/>
</dbReference>
<dbReference type="InterPro" id="IPR004147">
    <property type="entry name" value="ABC1_dom"/>
</dbReference>
<name>A9VCR3_MONBE</name>
<dbReference type="InterPro" id="IPR051130">
    <property type="entry name" value="Mito_struct-func_regulator"/>
</dbReference>